<comment type="caution">
    <text evidence="2">The sequence shown here is derived from an EMBL/GenBank/DDBJ whole genome shotgun (WGS) entry which is preliminary data.</text>
</comment>
<name>K0R123_THAOC</name>
<gene>
    <name evidence="2" type="ORF">THAOC_35346</name>
</gene>
<protein>
    <submittedName>
        <fullName evidence="2">Uncharacterized protein</fullName>
    </submittedName>
</protein>
<dbReference type="AlphaFoldDB" id="K0R123"/>
<dbReference type="Proteomes" id="UP000266841">
    <property type="component" value="Unassembled WGS sequence"/>
</dbReference>
<accession>K0R123</accession>
<dbReference type="EMBL" id="AGNL01048068">
    <property type="protein sequence ID" value="EJK46013.1"/>
    <property type="molecule type" value="Genomic_DNA"/>
</dbReference>
<reference evidence="2 3" key="1">
    <citation type="journal article" date="2012" name="Genome Biol.">
        <title>Genome and low-iron response of an oceanic diatom adapted to chronic iron limitation.</title>
        <authorList>
            <person name="Lommer M."/>
            <person name="Specht M."/>
            <person name="Roy A.S."/>
            <person name="Kraemer L."/>
            <person name="Andreson R."/>
            <person name="Gutowska M.A."/>
            <person name="Wolf J."/>
            <person name="Bergner S.V."/>
            <person name="Schilhabel M.B."/>
            <person name="Klostermeier U.C."/>
            <person name="Beiko R.G."/>
            <person name="Rosenstiel P."/>
            <person name="Hippler M."/>
            <person name="Laroche J."/>
        </authorList>
    </citation>
    <scope>NUCLEOTIDE SEQUENCE [LARGE SCALE GENOMIC DNA]</scope>
    <source>
        <strain evidence="2 3">CCMP1005</strain>
    </source>
</reference>
<organism evidence="2 3">
    <name type="scientific">Thalassiosira oceanica</name>
    <name type="common">Marine diatom</name>
    <dbReference type="NCBI Taxonomy" id="159749"/>
    <lineage>
        <taxon>Eukaryota</taxon>
        <taxon>Sar</taxon>
        <taxon>Stramenopiles</taxon>
        <taxon>Ochrophyta</taxon>
        <taxon>Bacillariophyta</taxon>
        <taxon>Coscinodiscophyceae</taxon>
        <taxon>Thalassiosirophycidae</taxon>
        <taxon>Thalassiosirales</taxon>
        <taxon>Thalassiosiraceae</taxon>
        <taxon>Thalassiosira</taxon>
    </lineage>
</organism>
<sequence>MVHAEGTSHESSSCRDVSAPGASRRVMTVKQGSCWSEESAMQMPPLVMGRGSQVALMATGELGWRRRRKNGRAGRGGELLASSDSALRTLFVVTGRHALPFFARRKGGVGGVSLWSIDEVNVAN</sequence>
<evidence type="ECO:0000256" key="1">
    <source>
        <dbReference type="SAM" id="MobiDB-lite"/>
    </source>
</evidence>
<proteinExistence type="predicted"/>
<evidence type="ECO:0000313" key="3">
    <source>
        <dbReference type="Proteomes" id="UP000266841"/>
    </source>
</evidence>
<feature type="region of interest" description="Disordered" evidence="1">
    <location>
        <begin position="1"/>
        <end position="25"/>
    </location>
</feature>
<evidence type="ECO:0000313" key="2">
    <source>
        <dbReference type="EMBL" id="EJK46013.1"/>
    </source>
</evidence>
<keyword evidence="3" id="KW-1185">Reference proteome</keyword>